<keyword evidence="11" id="KW-1185">Reference proteome</keyword>
<evidence type="ECO:0000256" key="2">
    <source>
        <dbReference type="ARBA" id="ARBA00005065"/>
    </source>
</evidence>
<sequence>MEIWNGTCIVHENFSEKHVISLKMSNPDAKVIAHPECKDTLLNYADFIGSTSQLLSYVKSSGFMEFIILTEPGIIHQMKKVLPGGRFYEVGASGGVCEMCSKCPYMRLNTIEKLYNCLKKEEPYITIDQSIAHAARSSIDKMFSLLGLE</sequence>
<reference evidence="10 11" key="1">
    <citation type="submission" date="2014-03" db="EMBL/GenBank/DDBJ databases">
        <title>Sequencing and Comparison of Genomes and Transcriptome Profiles of Human Ehrlichiosis Agents.</title>
        <authorList>
            <person name="Lin M."/>
            <person name="Daugherty S.C."/>
            <person name="Nagaraj S."/>
            <person name="Cheng Z."/>
            <person name="Xiong Q."/>
            <person name="Lin F.-Y."/>
            <person name="Sengamalay N."/>
            <person name="Ott S."/>
            <person name="Godinez A."/>
            <person name="Tallon L.J."/>
            <person name="Sadzewicz L."/>
            <person name="Fraser C.M."/>
            <person name="Dunning Hotopp J.C."/>
            <person name="Rikihisa Y."/>
        </authorList>
    </citation>
    <scope>NUCLEOTIDE SEQUENCE [LARGE SCALE GENOMIC DNA]</scope>
    <source>
        <strain evidence="10 11">Oregon</strain>
    </source>
</reference>
<keyword evidence="4" id="KW-0004">4Fe-4S</keyword>
<dbReference type="GO" id="GO:0034628">
    <property type="term" value="P:'de novo' NAD+ biosynthetic process from L-aspartate"/>
    <property type="evidence" value="ECO:0007669"/>
    <property type="project" value="TreeGrafter"/>
</dbReference>
<evidence type="ECO:0000256" key="1">
    <source>
        <dbReference type="ARBA" id="ARBA00001966"/>
    </source>
</evidence>
<evidence type="ECO:0000256" key="9">
    <source>
        <dbReference type="ARBA" id="ARBA00023014"/>
    </source>
</evidence>
<keyword evidence="7" id="KW-0479">Metal-binding</keyword>
<gene>
    <name evidence="10" type="ORF">NHE_0003</name>
</gene>
<dbReference type="GO" id="GO:0008987">
    <property type="term" value="F:quinolinate synthetase A activity"/>
    <property type="evidence" value="ECO:0007669"/>
    <property type="project" value="InterPro"/>
</dbReference>
<evidence type="ECO:0000256" key="3">
    <source>
        <dbReference type="ARBA" id="ARBA00012669"/>
    </source>
</evidence>
<dbReference type="Pfam" id="PF02445">
    <property type="entry name" value="NadA"/>
    <property type="match status" value="1"/>
</dbReference>
<dbReference type="InterPro" id="IPR003473">
    <property type="entry name" value="NadA"/>
</dbReference>
<keyword evidence="9" id="KW-0411">Iron-sulfur</keyword>
<evidence type="ECO:0000256" key="5">
    <source>
        <dbReference type="ARBA" id="ARBA00022642"/>
    </source>
</evidence>
<accession>X5HKW9</accession>
<organism evidence="10 11">
    <name type="scientific">Neorickettsia helminthoeca str. Oregon</name>
    <dbReference type="NCBI Taxonomy" id="1286528"/>
    <lineage>
        <taxon>Bacteria</taxon>
        <taxon>Pseudomonadati</taxon>
        <taxon>Pseudomonadota</taxon>
        <taxon>Alphaproteobacteria</taxon>
        <taxon>Rickettsiales</taxon>
        <taxon>Anaplasmataceae</taxon>
        <taxon>Neorickettsia</taxon>
    </lineage>
</organism>
<dbReference type="PANTHER" id="PTHR30573:SF0">
    <property type="entry name" value="QUINOLINATE SYNTHASE, CHLOROPLASTIC"/>
    <property type="match status" value="1"/>
</dbReference>
<dbReference type="EC" id="2.5.1.72" evidence="3"/>
<evidence type="ECO:0000256" key="6">
    <source>
        <dbReference type="ARBA" id="ARBA00022679"/>
    </source>
</evidence>
<name>X5HKW9_9RICK</name>
<dbReference type="GO" id="GO:0046872">
    <property type="term" value="F:metal ion binding"/>
    <property type="evidence" value="ECO:0007669"/>
    <property type="project" value="UniProtKB-KW"/>
</dbReference>
<dbReference type="PANTHER" id="PTHR30573">
    <property type="entry name" value="QUINOLINATE SYNTHETASE A"/>
    <property type="match status" value="1"/>
</dbReference>
<protein>
    <recommendedName>
        <fullName evidence="3">quinolinate synthase</fullName>
        <ecNumber evidence="3">2.5.1.72</ecNumber>
    </recommendedName>
</protein>
<evidence type="ECO:0000313" key="11">
    <source>
        <dbReference type="Proteomes" id="UP000023755"/>
    </source>
</evidence>
<dbReference type="UniPathway" id="UPA00253">
    <property type="reaction ID" value="UER00327"/>
</dbReference>
<dbReference type="GO" id="GO:0051539">
    <property type="term" value="F:4 iron, 4 sulfur cluster binding"/>
    <property type="evidence" value="ECO:0007669"/>
    <property type="project" value="UniProtKB-KW"/>
</dbReference>
<keyword evidence="5" id="KW-0662">Pyridine nucleotide biosynthesis</keyword>
<comment type="cofactor">
    <cofactor evidence="1">
        <name>[4Fe-4S] cluster</name>
        <dbReference type="ChEBI" id="CHEBI:49883"/>
    </cofactor>
</comment>
<evidence type="ECO:0000256" key="7">
    <source>
        <dbReference type="ARBA" id="ARBA00022723"/>
    </source>
</evidence>
<evidence type="ECO:0000313" key="10">
    <source>
        <dbReference type="EMBL" id="AHX10980.1"/>
    </source>
</evidence>
<dbReference type="KEGG" id="nhm:NHE_0003"/>
<keyword evidence="6" id="KW-0808">Transferase</keyword>
<evidence type="ECO:0000256" key="4">
    <source>
        <dbReference type="ARBA" id="ARBA00022485"/>
    </source>
</evidence>
<dbReference type="AlphaFoldDB" id="X5HKW9"/>
<dbReference type="STRING" id="1286528.NHE_0003"/>
<proteinExistence type="predicted"/>
<keyword evidence="8" id="KW-0408">Iron</keyword>
<dbReference type="SUPFAM" id="SSF142754">
    <property type="entry name" value="NadA-like"/>
    <property type="match status" value="1"/>
</dbReference>
<dbReference type="EMBL" id="CP007481">
    <property type="protein sequence ID" value="AHX10980.1"/>
    <property type="molecule type" value="Genomic_DNA"/>
</dbReference>
<comment type="pathway">
    <text evidence="2">Cofactor biosynthesis; NAD(+) biosynthesis; quinolinate from iminoaspartate: step 1/1.</text>
</comment>
<dbReference type="InterPro" id="IPR036094">
    <property type="entry name" value="NadA_sf"/>
</dbReference>
<dbReference type="Proteomes" id="UP000023755">
    <property type="component" value="Chromosome"/>
</dbReference>
<dbReference type="GO" id="GO:0005829">
    <property type="term" value="C:cytosol"/>
    <property type="evidence" value="ECO:0007669"/>
    <property type="project" value="TreeGrafter"/>
</dbReference>
<evidence type="ECO:0000256" key="8">
    <source>
        <dbReference type="ARBA" id="ARBA00023004"/>
    </source>
</evidence>
<dbReference type="Gene3D" id="3.40.50.10800">
    <property type="entry name" value="NadA-like"/>
    <property type="match status" value="3"/>
</dbReference>
<dbReference type="HOGENOM" id="CLU_047382_0_1_5"/>